<dbReference type="EMBL" id="OB793525">
    <property type="protein sequence ID" value="CAD7427701.1"/>
    <property type="molecule type" value="Genomic_DNA"/>
</dbReference>
<proteinExistence type="predicted"/>
<sequence>MTTRAIFRALSFGGSSRKLDALVPEEECTRAGSSPDLLVLGSLVQHGISALDHVATEAEQAKNAPMLFCVERIGKVELKEVNPHWRGGRVENHLGKTTPSSPDRDSNLDLPVLGGRVQHDKCVSQLRHRGGANHFWPSGRHLTTPYLSMQPLKRGLGRLYSEEVYTHLRGGRVENQFGKITLNTSDRDLNLNLHVIGSLVYSASSASDHTAIETACSNVSAYPSNTDQSRKPVSALPGRELYHPRFADTAYEIHRQWQHRRLRTFPSVAEAVPNLGASPVILNASPQVSSACTHFLRSMQNIENVGEEHRLYTLKPDDPYCGHEGNVKFFYSGLSVTVVGSSSLIWCKRSLTPAPFNPTLRLTLMSALKSSREILQQRKTKLIVVVFFNTLLLLLHDQFTEKPPPVHPTEIRTSISPSSAVELNTTSALANYATEAAHSKLTELSAQRASREVQSELSGTFLVEIRCVVGMYLLRVAVFKRLKQQSTWYFTAVDGKTKNLATLARGGKQPYIAADFEPACLRREGEDERASLFFTATGHAAKVASSASLVVLLVASSSPHVVIRERCEFPCGFVSGAGSTTSGWDDSSSRVGFQHGLEQFCYQLQFIIACSCVEMASTEEREMREVNPHLRGGRVEIHLGKTTPSSPDRDSNLDLPILSSRAQHDKRVSQLRHRGEGEYRLWPFPKSEPTFAWRESGKPFREKPPPVHPTEIRTSISPSSAVKLNTTSALASYAIEAVLVGVLPSSDKLFRISCAPLV</sequence>
<organism evidence="2">
    <name type="scientific">Timema monikensis</name>
    <dbReference type="NCBI Taxonomy" id="170555"/>
    <lineage>
        <taxon>Eukaryota</taxon>
        <taxon>Metazoa</taxon>
        <taxon>Ecdysozoa</taxon>
        <taxon>Arthropoda</taxon>
        <taxon>Hexapoda</taxon>
        <taxon>Insecta</taxon>
        <taxon>Pterygota</taxon>
        <taxon>Neoptera</taxon>
        <taxon>Polyneoptera</taxon>
        <taxon>Phasmatodea</taxon>
        <taxon>Timematodea</taxon>
        <taxon>Timematoidea</taxon>
        <taxon>Timematidae</taxon>
        <taxon>Timema</taxon>
    </lineage>
</organism>
<feature type="region of interest" description="Disordered" evidence="1">
    <location>
        <begin position="638"/>
        <end position="658"/>
    </location>
</feature>
<name>A0A7R9HPH2_9NEOP</name>
<gene>
    <name evidence="2" type="ORF">TMSB3V08_LOCUS4533</name>
</gene>
<accession>A0A7R9HPH2</accession>
<evidence type="ECO:0000256" key="1">
    <source>
        <dbReference type="SAM" id="MobiDB-lite"/>
    </source>
</evidence>
<dbReference type="AlphaFoldDB" id="A0A7R9HPH2"/>
<protein>
    <submittedName>
        <fullName evidence="2">Uncharacterized protein</fullName>
    </submittedName>
</protein>
<reference evidence="2" key="1">
    <citation type="submission" date="2020-11" db="EMBL/GenBank/DDBJ databases">
        <authorList>
            <person name="Tran Van P."/>
        </authorList>
    </citation>
    <scope>NUCLEOTIDE SEQUENCE</scope>
</reference>
<evidence type="ECO:0000313" key="2">
    <source>
        <dbReference type="EMBL" id="CAD7427701.1"/>
    </source>
</evidence>
<feature type="region of interest" description="Disordered" evidence="1">
    <location>
        <begin position="88"/>
        <end position="107"/>
    </location>
</feature>